<dbReference type="AlphaFoldDB" id="A0A2S9MBE7"/>
<protein>
    <submittedName>
        <fullName evidence="2">Uncharacterized protein</fullName>
    </submittedName>
</protein>
<comment type="caution">
    <text evidence="2">The sequence shown here is derived from an EMBL/GenBank/DDBJ whole genome shotgun (WGS) entry which is preliminary data.</text>
</comment>
<feature type="region of interest" description="Disordered" evidence="1">
    <location>
        <begin position="73"/>
        <end position="95"/>
    </location>
</feature>
<evidence type="ECO:0000313" key="3">
    <source>
        <dbReference type="Proteomes" id="UP000238982"/>
    </source>
</evidence>
<accession>A0A2S9MBE7</accession>
<evidence type="ECO:0000313" key="2">
    <source>
        <dbReference type="EMBL" id="PRF54654.1"/>
    </source>
</evidence>
<gene>
    <name evidence="2" type="ORF">C6Q15_28225</name>
</gene>
<feature type="compositionally biased region" description="Basic and acidic residues" evidence="1">
    <location>
        <begin position="81"/>
        <end position="95"/>
    </location>
</feature>
<reference evidence="2 3" key="1">
    <citation type="submission" date="2018-03" db="EMBL/GenBank/DDBJ databases">
        <authorList>
            <person name="Keele B.F."/>
        </authorList>
    </citation>
    <scope>NUCLEOTIDE SEQUENCE [LARGE SCALE GENOMIC DNA]</scope>
    <source>
        <strain evidence="2 3">AU19729</strain>
    </source>
</reference>
<sequence>MKITDDMLTEWFAAHPSLLDDRAVFSARQVRTIVREAVAARRTTPDREEIIEECAKVCEEYAADQWSLYKGRAPYTGSEQGRADPDVQGRSDGADVCAERIRSLKTAPTSDKGGA</sequence>
<proteinExistence type="predicted"/>
<dbReference type="Proteomes" id="UP000238982">
    <property type="component" value="Unassembled WGS sequence"/>
</dbReference>
<evidence type="ECO:0000256" key="1">
    <source>
        <dbReference type="SAM" id="MobiDB-lite"/>
    </source>
</evidence>
<name>A0A2S9MBE7_9BURK</name>
<dbReference type="EMBL" id="PVGH01000107">
    <property type="protein sequence ID" value="PRF54654.1"/>
    <property type="molecule type" value="Genomic_DNA"/>
</dbReference>
<dbReference type="RefSeq" id="WP_105798772.1">
    <property type="nucleotide sequence ID" value="NZ_PVGH01000107.1"/>
</dbReference>
<organism evidence="2 3">
    <name type="scientific">Burkholderia multivorans</name>
    <dbReference type="NCBI Taxonomy" id="87883"/>
    <lineage>
        <taxon>Bacteria</taxon>
        <taxon>Pseudomonadati</taxon>
        <taxon>Pseudomonadota</taxon>
        <taxon>Betaproteobacteria</taxon>
        <taxon>Burkholderiales</taxon>
        <taxon>Burkholderiaceae</taxon>
        <taxon>Burkholderia</taxon>
        <taxon>Burkholderia cepacia complex</taxon>
    </lineage>
</organism>